<feature type="transmembrane region" description="Helical" evidence="1">
    <location>
        <begin position="69"/>
        <end position="90"/>
    </location>
</feature>
<keyword evidence="3" id="KW-1185">Reference proteome</keyword>
<keyword evidence="1" id="KW-0812">Transmembrane</keyword>
<dbReference type="eggNOG" id="COG4291">
    <property type="taxonomic scope" value="Bacteria"/>
</dbReference>
<keyword evidence="1" id="KW-0472">Membrane</keyword>
<proteinExistence type="predicted"/>
<dbReference type="Pfam" id="PF07077">
    <property type="entry name" value="DUF1345"/>
    <property type="match status" value="1"/>
</dbReference>
<dbReference type="Proteomes" id="UP000007730">
    <property type="component" value="Chromosome"/>
</dbReference>
<protein>
    <recommendedName>
        <fullName evidence="4">Transmembrane protein</fullName>
    </recommendedName>
</protein>
<keyword evidence="1" id="KW-1133">Transmembrane helix</keyword>
<evidence type="ECO:0000256" key="1">
    <source>
        <dbReference type="SAM" id="Phobius"/>
    </source>
</evidence>
<reference evidence="2 3" key="1">
    <citation type="journal article" date="2011" name="J. Bacteriol.">
        <title>Complete genome sequences of the chemolithoautotrophic Oligotropha carboxidovorans strains OM4 and OM5.</title>
        <authorList>
            <person name="Volland S."/>
            <person name="Rachinger M."/>
            <person name="Strittmatter A."/>
            <person name="Daniel R."/>
            <person name="Gottschalk G."/>
            <person name="Meyer O."/>
        </authorList>
    </citation>
    <scope>NUCLEOTIDE SEQUENCE [LARGE SCALE GENOMIC DNA]</scope>
    <source>
        <strain evidence="3">ATCC 49405 / DSM 1227 / KCTC 32145 / OM5</strain>
    </source>
</reference>
<feature type="transmembrane region" description="Helical" evidence="1">
    <location>
        <begin position="102"/>
        <end position="121"/>
    </location>
</feature>
<dbReference type="HOGENOM" id="CLU_098677_1_0_5"/>
<dbReference type="PATRIC" id="fig|504832.7.peg.414"/>
<dbReference type="AlphaFoldDB" id="B6JA25"/>
<feature type="transmembrane region" description="Helical" evidence="1">
    <location>
        <begin position="212"/>
        <end position="231"/>
    </location>
</feature>
<dbReference type="KEGG" id="oca:OCAR_4117"/>
<feature type="transmembrane region" description="Helical" evidence="1">
    <location>
        <begin position="133"/>
        <end position="156"/>
    </location>
</feature>
<evidence type="ECO:0008006" key="4">
    <source>
        <dbReference type="Google" id="ProtNLM"/>
    </source>
</evidence>
<sequence length="234" mass="25602">MAQNKPAPGTRSAPRDDDRLARFRRMPKVVRIVYARPRFFIAFAVGLLAVFLLPAALPSTTRLLIGWDIALALYLALAYTTICLGAHTNIRHIVARQDDGRFLVLALTSIAAFASLAAIVFELAAPHRGAIQLALAVTTILMSWIAIHTTFALHYAHEYYRGEKPGGLAFPGGHDPDYWDFVYFSFVIGMTAQVSDVGITDKMIRRTATAHGITSFLFNTALLALMVNIAASAL</sequence>
<dbReference type="EMBL" id="CP002826">
    <property type="protein sequence ID" value="AEI05119.1"/>
    <property type="molecule type" value="Genomic_DNA"/>
</dbReference>
<evidence type="ECO:0000313" key="3">
    <source>
        <dbReference type="Proteomes" id="UP000007730"/>
    </source>
</evidence>
<accession>B6JA25</accession>
<gene>
    <name evidence="2" type="ordered locus">OCA5_c03940</name>
</gene>
<dbReference type="InterPro" id="IPR009781">
    <property type="entry name" value="DUF1345"/>
</dbReference>
<feature type="transmembrane region" description="Helical" evidence="1">
    <location>
        <begin position="39"/>
        <end position="57"/>
    </location>
</feature>
<dbReference type="STRING" id="504832.OCA5_c03940"/>
<evidence type="ECO:0000313" key="2">
    <source>
        <dbReference type="EMBL" id="AEI05119.1"/>
    </source>
</evidence>
<dbReference type="RefSeq" id="WP_012561299.1">
    <property type="nucleotide sequence ID" value="NC_011386.1"/>
</dbReference>
<name>B6JA25_AFIC5</name>
<dbReference type="KEGG" id="ocg:OCA5_c03940"/>
<organism evidence="2 3">
    <name type="scientific">Afipia carboxidovorans (strain ATCC 49405 / DSM 1227 / KCTC 32145 / OM5)</name>
    <name type="common">Oligotropha carboxidovorans</name>
    <dbReference type="NCBI Taxonomy" id="504832"/>
    <lineage>
        <taxon>Bacteria</taxon>
        <taxon>Pseudomonadati</taxon>
        <taxon>Pseudomonadota</taxon>
        <taxon>Alphaproteobacteria</taxon>
        <taxon>Hyphomicrobiales</taxon>
        <taxon>Nitrobacteraceae</taxon>
        <taxon>Afipia</taxon>
    </lineage>
</organism>
<dbReference type="OrthoDB" id="64737at2"/>